<dbReference type="Proteomes" id="UP000523821">
    <property type="component" value="Unassembled WGS sequence"/>
</dbReference>
<dbReference type="Gene3D" id="1.20.1420.20">
    <property type="entry name" value="M75 peptidase, HXXE motif"/>
    <property type="match status" value="1"/>
</dbReference>
<comment type="subcellular location">
    <subcellularLocation>
        <location evidence="1">Cell envelope</location>
    </subcellularLocation>
</comment>
<proteinExistence type="predicted"/>
<dbReference type="InterPro" id="IPR018976">
    <property type="entry name" value="Imelysin-like"/>
</dbReference>
<evidence type="ECO:0000256" key="2">
    <source>
        <dbReference type="ARBA" id="ARBA00022729"/>
    </source>
</evidence>
<dbReference type="EMBL" id="JACHOO010000003">
    <property type="protein sequence ID" value="MBB5752794.1"/>
    <property type="molecule type" value="Genomic_DNA"/>
</dbReference>
<keyword evidence="2 3" id="KW-0732">Signal</keyword>
<protein>
    <recommendedName>
        <fullName evidence="4">Imelysin-like domain-containing protein</fullName>
    </recommendedName>
</protein>
<comment type="caution">
    <text evidence="5">The sequence shown here is derived from an EMBL/GenBank/DDBJ whole genome shotgun (WGS) entry which is preliminary data.</text>
</comment>
<keyword evidence="6" id="KW-1185">Reference proteome</keyword>
<gene>
    <name evidence="5" type="ORF">GGQ63_001848</name>
</gene>
<dbReference type="InterPro" id="IPR038352">
    <property type="entry name" value="Imelysin_sf"/>
</dbReference>
<organism evidence="5 6">
    <name type="scientific">Prosthecomicrobium pneumaticum</name>
    <dbReference type="NCBI Taxonomy" id="81895"/>
    <lineage>
        <taxon>Bacteria</taxon>
        <taxon>Pseudomonadati</taxon>
        <taxon>Pseudomonadota</taxon>
        <taxon>Alphaproteobacteria</taxon>
        <taxon>Hyphomicrobiales</taxon>
        <taxon>Kaistiaceae</taxon>
        <taxon>Prosthecomicrobium</taxon>
    </lineage>
</organism>
<evidence type="ECO:0000259" key="4">
    <source>
        <dbReference type="Pfam" id="PF09375"/>
    </source>
</evidence>
<dbReference type="AlphaFoldDB" id="A0A7W9FLC8"/>
<sequence>MRRLALAAVLVLAALPARAQEGGPPPPPPDAAALRAVAARAVDGYILPGYAALDAAAKEAARTIGAECTAPSADQPAVFAATFRDLLAAWAAVDFLRFGPMAENGRLERFAFWPDPHGTGTRQLRRMLADPDPALLAPGALARQSAAVQGLPALEGLLFAGDGPIGGTEPKARFRCDLAVAVAGNLETIAAEAVAGWQGPDGFAAVMTAPGPDNRVYRDPLEPVTEILKAVLLGLEQVRDQRLTPALGADAASAKPSRAPYGRSGATLAYLAASTAAIDRLAQQSGLLGLAPPAWKTLPNAAHFETGNVVEVFETAPALDTALTEPKARGKLEYARVVLKGLEELYQVQFAGAAGLSPGFNALDGD</sequence>
<evidence type="ECO:0000256" key="1">
    <source>
        <dbReference type="ARBA" id="ARBA00004196"/>
    </source>
</evidence>
<feature type="chain" id="PRO_5030898742" description="Imelysin-like domain-containing protein" evidence="3">
    <location>
        <begin position="20"/>
        <end position="366"/>
    </location>
</feature>
<feature type="signal peptide" evidence="3">
    <location>
        <begin position="1"/>
        <end position="19"/>
    </location>
</feature>
<dbReference type="RefSeq" id="WP_183854917.1">
    <property type="nucleotide sequence ID" value="NZ_JACHOO010000003.1"/>
</dbReference>
<name>A0A7W9FLC8_9HYPH</name>
<dbReference type="InterPro" id="IPR034984">
    <property type="entry name" value="Imelysin-like_IPPA"/>
</dbReference>
<feature type="domain" description="Imelysin-like" evidence="4">
    <location>
        <begin position="46"/>
        <end position="284"/>
    </location>
</feature>
<accession>A0A7W9FLC8</accession>
<dbReference type="GO" id="GO:0030313">
    <property type="term" value="C:cell envelope"/>
    <property type="evidence" value="ECO:0007669"/>
    <property type="project" value="UniProtKB-SubCell"/>
</dbReference>
<reference evidence="5 6" key="1">
    <citation type="submission" date="2020-08" db="EMBL/GenBank/DDBJ databases">
        <title>Genomic Encyclopedia of Type Strains, Phase IV (KMG-IV): sequencing the most valuable type-strain genomes for metagenomic binning, comparative biology and taxonomic classification.</title>
        <authorList>
            <person name="Goeker M."/>
        </authorList>
    </citation>
    <scope>NUCLEOTIDE SEQUENCE [LARGE SCALE GENOMIC DNA]</scope>
    <source>
        <strain evidence="5 6">DSM 16268</strain>
    </source>
</reference>
<dbReference type="CDD" id="cd14659">
    <property type="entry name" value="Imelysin-like_IPPA"/>
    <property type="match status" value="1"/>
</dbReference>
<dbReference type="Pfam" id="PF09375">
    <property type="entry name" value="Peptidase_M75"/>
    <property type="match status" value="1"/>
</dbReference>
<evidence type="ECO:0000313" key="5">
    <source>
        <dbReference type="EMBL" id="MBB5752794.1"/>
    </source>
</evidence>
<evidence type="ECO:0000256" key="3">
    <source>
        <dbReference type="SAM" id="SignalP"/>
    </source>
</evidence>
<evidence type="ECO:0000313" key="6">
    <source>
        <dbReference type="Proteomes" id="UP000523821"/>
    </source>
</evidence>